<sequence length="325" mass="36785">MNESKSFLEPITSFDYEALEREQGQTIQQLTQEIRDCLRRSAQDIWEIGQKLADVRDRLKYGQFDTWLKVEFGWSRRTAYNFISVYQTFGERANLAQVDIATSALYLLAAPSTPQKVREEFLQKAQAGQTITHKQLSEVIQKEKSQSKAESSPDNKEEKAVSIKPEIVNIIPKANPPVVSTSESETVSSESQASSSTVKTIETIQGGWHRLGEQHFLFCGDTASSAFATRIPYASLAIAITAEDWDHDWLVEKAKSVMIFPESDYKPGLIEQLITLFTQPGETVIFPWLPNPDMITIAHQLNRKIFAGDPNRQRCQLAIEQSNHF</sequence>
<evidence type="ECO:0008006" key="4">
    <source>
        <dbReference type="Google" id="ProtNLM"/>
    </source>
</evidence>
<feature type="compositionally biased region" description="Low complexity" evidence="1">
    <location>
        <begin position="178"/>
        <end position="195"/>
    </location>
</feature>
<feature type="compositionally biased region" description="Basic and acidic residues" evidence="1">
    <location>
        <begin position="140"/>
        <end position="160"/>
    </location>
</feature>
<evidence type="ECO:0000313" key="3">
    <source>
        <dbReference type="Proteomes" id="UP000001203"/>
    </source>
</evidence>
<dbReference type="KEGG" id="cyt:cce_3069"/>
<dbReference type="RefSeq" id="WP_009547873.1">
    <property type="nucleotide sequence ID" value="NC_010546.1"/>
</dbReference>
<protein>
    <recommendedName>
        <fullName evidence="4">DUF3102 domain-containing protein</fullName>
    </recommendedName>
</protein>
<reference evidence="2 3" key="1">
    <citation type="journal article" date="2008" name="Proc. Natl. Acad. Sci. U.S.A.">
        <title>The genome of Cyanothece 51142, a unicellular diazotrophic cyanobacterium important in the marine nitrogen cycle.</title>
        <authorList>
            <person name="Welsh E.A."/>
            <person name="Liberton M."/>
            <person name="Stoeckel J."/>
            <person name="Loh T."/>
            <person name="Elvitigala T."/>
            <person name="Wang C."/>
            <person name="Wollam A."/>
            <person name="Fulton R.S."/>
            <person name="Clifton S.W."/>
            <person name="Jacobs J.M."/>
            <person name="Aurora R."/>
            <person name="Ghosh B.K."/>
            <person name="Sherman L.A."/>
            <person name="Smith R.D."/>
            <person name="Wilson R.K."/>
            <person name="Pakrasi H.B."/>
        </authorList>
    </citation>
    <scope>NUCLEOTIDE SEQUENCE [LARGE SCALE GENOMIC DNA]</scope>
    <source>
        <strain evidence="3">ATCC 51142 / BH68</strain>
    </source>
</reference>
<dbReference type="OrthoDB" id="479904at2"/>
<dbReference type="AlphaFoldDB" id="B1WWU8"/>
<dbReference type="Proteomes" id="UP000001203">
    <property type="component" value="Chromosome circular"/>
</dbReference>
<dbReference type="InterPro" id="IPR021451">
    <property type="entry name" value="DUF3102"/>
</dbReference>
<dbReference type="HOGENOM" id="CLU_854484_0_0_3"/>
<dbReference type="EMBL" id="CP000806">
    <property type="protein sequence ID" value="ACB52417.1"/>
    <property type="molecule type" value="Genomic_DNA"/>
</dbReference>
<dbReference type="Pfam" id="PF11300">
    <property type="entry name" value="DUF3102"/>
    <property type="match status" value="1"/>
</dbReference>
<evidence type="ECO:0000256" key="1">
    <source>
        <dbReference type="SAM" id="MobiDB-lite"/>
    </source>
</evidence>
<feature type="region of interest" description="Disordered" evidence="1">
    <location>
        <begin position="136"/>
        <end position="160"/>
    </location>
</feature>
<organism evidence="2 3">
    <name type="scientific">Crocosphaera subtropica (strain ATCC 51142 / BH68)</name>
    <name type="common">Cyanothece sp. (strain ATCC 51142)</name>
    <dbReference type="NCBI Taxonomy" id="43989"/>
    <lineage>
        <taxon>Bacteria</taxon>
        <taxon>Bacillati</taxon>
        <taxon>Cyanobacteriota</taxon>
        <taxon>Cyanophyceae</taxon>
        <taxon>Oscillatoriophycideae</taxon>
        <taxon>Chroococcales</taxon>
        <taxon>Aphanothecaceae</taxon>
        <taxon>Crocosphaera</taxon>
        <taxon>Crocosphaera subtropica</taxon>
    </lineage>
</organism>
<dbReference type="STRING" id="43989.cce_3069"/>
<keyword evidence="3" id="KW-1185">Reference proteome</keyword>
<accession>B1WWU8</accession>
<feature type="region of interest" description="Disordered" evidence="1">
    <location>
        <begin position="175"/>
        <end position="195"/>
    </location>
</feature>
<name>B1WWU8_CROS5</name>
<gene>
    <name evidence="2" type="ordered locus">cce_3069</name>
</gene>
<dbReference type="eggNOG" id="ENOG502Z9A5">
    <property type="taxonomic scope" value="Bacteria"/>
</dbReference>
<proteinExistence type="predicted"/>
<evidence type="ECO:0000313" key="2">
    <source>
        <dbReference type="EMBL" id="ACB52417.1"/>
    </source>
</evidence>